<evidence type="ECO:0000256" key="4">
    <source>
        <dbReference type="ARBA" id="ARBA00022630"/>
    </source>
</evidence>
<dbReference type="PRINTS" id="PR00406">
    <property type="entry name" value="CYTB5RDTASE"/>
</dbReference>
<feature type="binding site" evidence="15">
    <location>
        <position position="184"/>
    </location>
    <ligand>
        <name>FAD</name>
        <dbReference type="ChEBI" id="CHEBI:57692"/>
    </ligand>
</feature>
<evidence type="ECO:0000256" key="10">
    <source>
        <dbReference type="ARBA" id="ARBA00023027"/>
    </source>
</evidence>
<dbReference type="SUPFAM" id="SSF52343">
    <property type="entry name" value="Ferredoxin reductase-like, C-terminal NADP-linked domain"/>
    <property type="match status" value="1"/>
</dbReference>
<feature type="domain" description="FAD-binding FR-type" evidence="17">
    <location>
        <begin position="111"/>
        <end position="216"/>
    </location>
</feature>
<protein>
    <recommendedName>
        <fullName evidence="16">NADH-cytochrome b5 reductase</fullName>
        <ecNumber evidence="16">1.6.2.2</ecNumber>
    </recommendedName>
</protein>
<feature type="binding site" evidence="15">
    <location>
        <position position="233"/>
    </location>
    <ligand>
        <name>FAD</name>
        <dbReference type="ChEBI" id="CHEBI:57692"/>
    </ligand>
</feature>
<evidence type="ECO:0000256" key="11">
    <source>
        <dbReference type="ARBA" id="ARBA00023128"/>
    </source>
</evidence>
<accession>A0A5N6KMF8</accession>
<dbReference type="CDD" id="cd06183">
    <property type="entry name" value="cyt_b5_reduct_like"/>
    <property type="match status" value="1"/>
</dbReference>
<dbReference type="PRINTS" id="PR00371">
    <property type="entry name" value="FPNCR"/>
</dbReference>
<feature type="binding site" evidence="15">
    <location>
        <position position="191"/>
    </location>
    <ligand>
        <name>FAD</name>
        <dbReference type="ChEBI" id="CHEBI:57692"/>
    </ligand>
</feature>
<keyword evidence="8" id="KW-1133">Transmembrane helix</keyword>
<evidence type="ECO:0000256" key="9">
    <source>
        <dbReference type="ARBA" id="ARBA00023002"/>
    </source>
</evidence>
<keyword evidence="5" id="KW-0812">Transmembrane</keyword>
<feature type="binding site" evidence="15">
    <location>
        <position position="182"/>
    </location>
    <ligand>
        <name>FAD</name>
        <dbReference type="ChEBI" id="CHEBI:57692"/>
    </ligand>
</feature>
<dbReference type="Gene3D" id="3.40.50.80">
    <property type="entry name" value="Nucleotide-binding domain of ferredoxin-NADP reductase (FNR) module"/>
    <property type="match status" value="1"/>
</dbReference>
<evidence type="ECO:0000256" key="5">
    <source>
        <dbReference type="ARBA" id="ARBA00022692"/>
    </source>
</evidence>
<dbReference type="PANTHER" id="PTHR19370:SF171">
    <property type="entry name" value="NADH-CYTOCHROME B5 REDUCTASE 2"/>
    <property type="match status" value="1"/>
</dbReference>
<evidence type="ECO:0000313" key="18">
    <source>
        <dbReference type="EMBL" id="KAB8304936.1"/>
    </source>
</evidence>
<name>A0A5N6KMF8_MONLA</name>
<dbReference type="InterPro" id="IPR017938">
    <property type="entry name" value="Riboflavin_synthase-like_b-brl"/>
</dbReference>
<evidence type="ECO:0000256" key="14">
    <source>
        <dbReference type="ARBA" id="ARBA00047682"/>
    </source>
</evidence>
<feature type="binding site" evidence="15">
    <location>
        <position position="167"/>
    </location>
    <ligand>
        <name>FAD</name>
        <dbReference type="ChEBI" id="CHEBI:57692"/>
    </ligand>
</feature>
<dbReference type="OrthoDB" id="432685at2759"/>
<sequence length="362" mass="39286">MVKALLIPGSFGQALISQHILQTLRAAQPLKSQYRRYATESSSSGSNAVLYAGLAAGASAAAYYFLSQGDNAAKVKDAANDAEAKAKAAAGQGKAKVEGAVGKAAFTGGDQGFISLKLDSVENINHNTKKFRFELPESDQVSGLHIASALLTKYKGPEMQKAAIRPYTPTSDENEQGFVDLLVKKYPNGVMSGHLHNMVPGQRLDFKGPIPKYPWSENKHDHIGLIAGGTGITPMYQLARAIFNNPADKTKVTLVFANVTEEDILLKREFEDLENTYPQRFRAFYVLDNPPKSWSGGKGFITKELLKTVLPEPKTENVKLFVCGPPGLYKAISGPKNSPSDQGELAGILKELGYSKDQVYKF</sequence>
<organism evidence="18 19">
    <name type="scientific">Monilinia laxa</name>
    <name type="common">Brown rot fungus</name>
    <name type="synonym">Sclerotinia laxa</name>
    <dbReference type="NCBI Taxonomy" id="61186"/>
    <lineage>
        <taxon>Eukaryota</taxon>
        <taxon>Fungi</taxon>
        <taxon>Dikarya</taxon>
        <taxon>Ascomycota</taxon>
        <taxon>Pezizomycotina</taxon>
        <taxon>Leotiomycetes</taxon>
        <taxon>Helotiales</taxon>
        <taxon>Sclerotiniaceae</taxon>
        <taxon>Monilinia</taxon>
    </lineage>
</organism>
<keyword evidence="6" id="KW-1000">Mitochondrion outer membrane</keyword>
<reference evidence="18 19" key="1">
    <citation type="submission" date="2019-06" db="EMBL/GenBank/DDBJ databases">
        <title>Genome Sequence of the Brown Rot Fungal Pathogen Monilinia laxa.</title>
        <authorList>
            <person name="De Miccolis Angelini R.M."/>
            <person name="Landi L."/>
            <person name="Abate D."/>
            <person name="Pollastro S."/>
            <person name="Romanazzi G."/>
            <person name="Faretra F."/>
        </authorList>
    </citation>
    <scope>NUCLEOTIDE SEQUENCE [LARGE SCALE GENOMIC DNA]</scope>
    <source>
        <strain evidence="18 19">Mlax316</strain>
    </source>
</reference>
<dbReference type="SUPFAM" id="SSF63380">
    <property type="entry name" value="Riboflavin synthase domain-like"/>
    <property type="match status" value="1"/>
</dbReference>
<evidence type="ECO:0000256" key="12">
    <source>
        <dbReference type="ARBA" id="ARBA00023136"/>
    </source>
</evidence>
<dbReference type="Pfam" id="PF00970">
    <property type="entry name" value="FAD_binding_6"/>
    <property type="match status" value="1"/>
</dbReference>
<keyword evidence="4 15" id="KW-0285">Flavoprotein</keyword>
<evidence type="ECO:0000256" key="13">
    <source>
        <dbReference type="ARBA" id="ARBA00037464"/>
    </source>
</evidence>
<evidence type="ECO:0000313" key="19">
    <source>
        <dbReference type="Proteomes" id="UP000326757"/>
    </source>
</evidence>
<dbReference type="FunFam" id="3.40.50.80:FF:000009">
    <property type="entry name" value="NADH-cytochrome b5 reductase"/>
    <property type="match status" value="1"/>
</dbReference>
<dbReference type="PROSITE" id="PS51384">
    <property type="entry name" value="FAD_FR"/>
    <property type="match status" value="1"/>
</dbReference>
<dbReference type="InterPro" id="IPR039261">
    <property type="entry name" value="FNR_nucleotide-bd"/>
</dbReference>
<dbReference type="FunFam" id="2.40.30.10:FF:000032">
    <property type="entry name" value="NADH-cytochrome b5 reductase"/>
    <property type="match status" value="1"/>
</dbReference>
<dbReference type="Proteomes" id="UP000326757">
    <property type="component" value="Unassembled WGS sequence"/>
</dbReference>
<feature type="binding site" evidence="15">
    <location>
        <position position="166"/>
    </location>
    <ligand>
        <name>FAD</name>
        <dbReference type="ChEBI" id="CHEBI:57692"/>
    </ligand>
</feature>
<comment type="subcellular location">
    <subcellularLocation>
        <location evidence="2">Mitochondrion outer membrane</location>
        <topology evidence="2">Single-pass membrane protein</topology>
    </subcellularLocation>
</comment>
<keyword evidence="19" id="KW-1185">Reference proteome</keyword>
<evidence type="ECO:0000256" key="8">
    <source>
        <dbReference type="ARBA" id="ARBA00022989"/>
    </source>
</evidence>
<dbReference type="EMBL" id="VIGI01000001">
    <property type="protein sequence ID" value="KAB8304936.1"/>
    <property type="molecule type" value="Genomic_DNA"/>
</dbReference>
<comment type="caution">
    <text evidence="18">The sequence shown here is derived from an EMBL/GenBank/DDBJ whole genome shotgun (WGS) entry which is preliminary data.</text>
</comment>
<dbReference type="PANTHER" id="PTHR19370">
    <property type="entry name" value="NADH-CYTOCHROME B5 REDUCTASE"/>
    <property type="match status" value="1"/>
</dbReference>
<evidence type="ECO:0000256" key="16">
    <source>
        <dbReference type="RuleBase" id="RU361226"/>
    </source>
</evidence>
<dbReference type="InterPro" id="IPR017927">
    <property type="entry name" value="FAD-bd_FR_type"/>
</dbReference>
<evidence type="ECO:0000256" key="3">
    <source>
        <dbReference type="ARBA" id="ARBA00006105"/>
    </source>
</evidence>
<dbReference type="InterPro" id="IPR008333">
    <property type="entry name" value="Cbr1-like_FAD-bd_dom"/>
</dbReference>
<comment type="cofactor">
    <cofactor evidence="1 15 16">
        <name>FAD</name>
        <dbReference type="ChEBI" id="CHEBI:57692"/>
    </cofactor>
</comment>
<evidence type="ECO:0000256" key="2">
    <source>
        <dbReference type="ARBA" id="ARBA00004572"/>
    </source>
</evidence>
<keyword evidence="12" id="KW-0472">Membrane</keyword>
<comment type="function">
    <text evidence="13">May mediate the reduction of outer membrane cytochrome b5.</text>
</comment>
<comment type="similarity">
    <text evidence="3 16">Belongs to the flavoprotein pyridine nucleotide cytochrome reductase family.</text>
</comment>
<dbReference type="InterPro" id="IPR001709">
    <property type="entry name" value="Flavoprot_Pyr_Nucl_cyt_Rdtase"/>
</dbReference>
<evidence type="ECO:0000256" key="1">
    <source>
        <dbReference type="ARBA" id="ARBA00001974"/>
    </source>
</evidence>
<evidence type="ECO:0000259" key="17">
    <source>
        <dbReference type="PROSITE" id="PS51384"/>
    </source>
</evidence>
<dbReference type="InterPro" id="IPR001433">
    <property type="entry name" value="OxRdtase_FAD/NAD-bd"/>
</dbReference>
<evidence type="ECO:0000256" key="6">
    <source>
        <dbReference type="ARBA" id="ARBA00022787"/>
    </source>
</evidence>
<gene>
    <name evidence="18" type="ORF">EYC80_004254</name>
</gene>
<dbReference type="AlphaFoldDB" id="A0A5N6KMF8"/>
<dbReference type="GO" id="GO:0005741">
    <property type="term" value="C:mitochondrial outer membrane"/>
    <property type="evidence" value="ECO:0007669"/>
    <property type="project" value="UniProtKB-SubCell"/>
</dbReference>
<keyword evidence="7 15" id="KW-0274">FAD</keyword>
<evidence type="ECO:0000256" key="7">
    <source>
        <dbReference type="ARBA" id="ARBA00022827"/>
    </source>
</evidence>
<dbReference type="Gene3D" id="2.40.30.10">
    <property type="entry name" value="Translation factors"/>
    <property type="match status" value="1"/>
</dbReference>
<keyword evidence="11" id="KW-0496">Mitochondrion</keyword>
<proteinExistence type="inferred from homology"/>
<keyword evidence="10 16" id="KW-0520">NAD</keyword>
<dbReference type="GO" id="GO:0090524">
    <property type="term" value="F:cytochrome-b5 reductase activity, acting on NADH"/>
    <property type="evidence" value="ECO:0007669"/>
    <property type="project" value="UniProtKB-EC"/>
</dbReference>
<dbReference type="GO" id="GO:0006696">
    <property type="term" value="P:ergosterol biosynthetic process"/>
    <property type="evidence" value="ECO:0007669"/>
    <property type="project" value="TreeGrafter"/>
</dbReference>
<comment type="catalytic activity">
    <reaction evidence="14 16">
        <text>2 Fe(III)-[cytochrome b5] + NADH = 2 Fe(II)-[cytochrome b5] + NAD(+) + H(+)</text>
        <dbReference type="Rhea" id="RHEA:46680"/>
        <dbReference type="Rhea" id="RHEA-COMP:10438"/>
        <dbReference type="Rhea" id="RHEA-COMP:10439"/>
        <dbReference type="ChEBI" id="CHEBI:15378"/>
        <dbReference type="ChEBI" id="CHEBI:29033"/>
        <dbReference type="ChEBI" id="CHEBI:29034"/>
        <dbReference type="ChEBI" id="CHEBI:57540"/>
        <dbReference type="ChEBI" id="CHEBI:57945"/>
        <dbReference type="EC" id="1.6.2.2"/>
    </reaction>
</comment>
<feature type="binding site" evidence="15">
    <location>
        <position position="165"/>
    </location>
    <ligand>
        <name>FAD</name>
        <dbReference type="ChEBI" id="CHEBI:57692"/>
    </ligand>
</feature>
<dbReference type="EC" id="1.6.2.2" evidence="16"/>
<feature type="binding site" evidence="15">
    <location>
        <position position="192"/>
    </location>
    <ligand>
        <name>FAD</name>
        <dbReference type="ChEBI" id="CHEBI:57692"/>
    </ligand>
</feature>
<dbReference type="InterPro" id="IPR001834">
    <property type="entry name" value="CBR-like"/>
</dbReference>
<dbReference type="Pfam" id="PF00175">
    <property type="entry name" value="NAD_binding_1"/>
    <property type="match status" value="1"/>
</dbReference>
<evidence type="ECO:0000256" key="15">
    <source>
        <dbReference type="PIRSR" id="PIRSR601834-1"/>
    </source>
</evidence>
<keyword evidence="9 16" id="KW-0560">Oxidoreductase</keyword>